<gene>
    <name evidence="5" type="primary">dap_3</name>
    <name evidence="5" type="ORF">EMA8858_03234</name>
</gene>
<keyword evidence="3" id="KW-1133">Transmembrane helix</keyword>
<feature type="transmembrane region" description="Helical" evidence="3">
    <location>
        <begin position="12"/>
        <end position="31"/>
    </location>
</feature>
<dbReference type="PROSITE" id="PS51257">
    <property type="entry name" value="PROKAR_LIPOPROTEIN"/>
    <property type="match status" value="1"/>
</dbReference>
<keyword evidence="6" id="KW-1185">Reference proteome</keyword>
<evidence type="ECO:0000259" key="4">
    <source>
        <dbReference type="Pfam" id="PF00144"/>
    </source>
</evidence>
<keyword evidence="5" id="KW-0031">Aminopeptidase</keyword>
<comment type="caution">
    <text evidence="5">The sequence shown here is derived from an EMBL/GenBank/DDBJ whole genome shotgun (WGS) entry which is preliminary data.</text>
</comment>
<dbReference type="Proteomes" id="UP000837932">
    <property type="component" value="Unassembled WGS sequence"/>
</dbReference>
<evidence type="ECO:0000256" key="3">
    <source>
        <dbReference type="SAM" id="Phobius"/>
    </source>
</evidence>
<dbReference type="EC" id="3.4.11.19" evidence="5"/>
<dbReference type="PANTHER" id="PTHR46825:SF11">
    <property type="entry name" value="PENICILLIN-BINDING PROTEIN 4"/>
    <property type="match status" value="1"/>
</dbReference>
<organism evidence="5 6">
    <name type="scientific">Emticicia aquatica</name>
    <dbReference type="NCBI Taxonomy" id="1681835"/>
    <lineage>
        <taxon>Bacteria</taxon>
        <taxon>Pseudomonadati</taxon>
        <taxon>Bacteroidota</taxon>
        <taxon>Cytophagia</taxon>
        <taxon>Cytophagales</taxon>
        <taxon>Leadbetterellaceae</taxon>
        <taxon>Emticicia</taxon>
    </lineage>
</organism>
<reference evidence="5" key="1">
    <citation type="submission" date="2021-12" db="EMBL/GenBank/DDBJ databases">
        <authorList>
            <person name="Rodrigo-Torres L."/>
            <person name="Arahal R. D."/>
            <person name="Lucena T."/>
        </authorList>
    </citation>
    <scope>NUCLEOTIDE SEQUENCE</scope>
    <source>
        <strain evidence="5">CECT 8858</strain>
    </source>
</reference>
<keyword evidence="2 3" id="KW-0472">Membrane</keyword>
<comment type="subcellular location">
    <subcellularLocation>
        <location evidence="1">Membrane</location>
    </subcellularLocation>
</comment>
<dbReference type="GO" id="GO:0004177">
    <property type="term" value="F:aminopeptidase activity"/>
    <property type="evidence" value="ECO:0007669"/>
    <property type="project" value="UniProtKB-KW"/>
</dbReference>
<dbReference type="EMBL" id="CAKLPY010000002">
    <property type="protein sequence ID" value="CAH0997097.1"/>
    <property type="molecule type" value="Genomic_DNA"/>
</dbReference>
<dbReference type="PANTHER" id="PTHR46825">
    <property type="entry name" value="D-ALANYL-D-ALANINE-CARBOXYPEPTIDASE/ENDOPEPTIDASE AMPH"/>
    <property type="match status" value="1"/>
</dbReference>
<keyword evidence="5" id="KW-0645">Protease</keyword>
<dbReference type="InterPro" id="IPR001466">
    <property type="entry name" value="Beta-lactam-related"/>
</dbReference>
<accession>A0ABM9ATT5</accession>
<evidence type="ECO:0000313" key="6">
    <source>
        <dbReference type="Proteomes" id="UP000837932"/>
    </source>
</evidence>
<name>A0ABM9ATT5_9BACT</name>
<keyword evidence="3" id="KW-0812">Transmembrane</keyword>
<dbReference type="Pfam" id="PF00144">
    <property type="entry name" value="Beta-lactamase"/>
    <property type="match status" value="1"/>
</dbReference>
<dbReference type="RefSeq" id="WP_238807661.1">
    <property type="nucleotide sequence ID" value="NZ_CAKLPY010000002.1"/>
</dbReference>
<keyword evidence="5" id="KW-0378">Hydrolase</keyword>
<dbReference type="InterPro" id="IPR050491">
    <property type="entry name" value="AmpC-like"/>
</dbReference>
<protein>
    <submittedName>
        <fullName evidence="5">D-aminopeptidase</fullName>
        <ecNumber evidence="5">3.4.11.19</ecNumber>
    </submittedName>
</protein>
<dbReference type="InterPro" id="IPR012338">
    <property type="entry name" value="Beta-lactam/transpept-like"/>
</dbReference>
<dbReference type="Gene3D" id="3.40.710.10">
    <property type="entry name" value="DD-peptidase/beta-lactamase superfamily"/>
    <property type="match status" value="1"/>
</dbReference>
<evidence type="ECO:0000256" key="1">
    <source>
        <dbReference type="ARBA" id="ARBA00004370"/>
    </source>
</evidence>
<dbReference type="SUPFAM" id="SSF56601">
    <property type="entry name" value="beta-lactamase/transpeptidase-like"/>
    <property type="match status" value="1"/>
</dbReference>
<feature type="domain" description="Beta-lactamase-related" evidence="4">
    <location>
        <begin position="79"/>
        <end position="377"/>
    </location>
</feature>
<proteinExistence type="predicted"/>
<evidence type="ECO:0000256" key="2">
    <source>
        <dbReference type="ARBA" id="ARBA00023136"/>
    </source>
</evidence>
<evidence type="ECO:0000313" key="5">
    <source>
        <dbReference type="EMBL" id="CAH0997097.1"/>
    </source>
</evidence>
<sequence length="402" mass="46446">MKLTRRFPLNSYCYIFLFCLSIGLFSCQNGTSTLGSSKVDSVALKKEEARIRKEINADKKSALIDLIIQKKIAEGFNGNVLIAQKGVIIYQKSVGFANFEDTVRNNLQSKFQLASLSKTFTAVAIMKLAEEGKIGLDYTAKDYFPDFPYDGITIRSLLCHRSGLPFYQYTFDKLVRNDKIYPTNQQMMNWFATAQPTPPMFNQPDHYFGYNNTNFAILAALVEKTTGKDFDIYMRENIFKPAGMKDSFIVTTKNDSININRTIGYQFGRKVQKDYYDDISGDKGVYSTVGDLLKWHAALKNNILINKESFREMITPRSFEFPGLRNYGYGFRLWVNNKQQTDYVYHTGWWKGYNTIMFFDPREDFVIILLSNRYNRTVYNIKQLIEIMHGGNSTMEESILDE</sequence>